<dbReference type="EMBL" id="CAJOBC010106618">
    <property type="protein sequence ID" value="CAF4504525.1"/>
    <property type="molecule type" value="Genomic_DNA"/>
</dbReference>
<accession>A0A8S2XL32</accession>
<comment type="caution">
    <text evidence="3">The sequence shown here is derived from an EMBL/GenBank/DDBJ whole genome shotgun (WGS) entry which is preliminary data.</text>
</comment>
<dbReference type="OrthoDB" id="10031400at2759"/>
<dbReference type="GO" id="GO:0008270">
    <property type="term" value="F:zinc ion binding"/>
    <property type="evidence" value="ECO:0007669"/>
    <property type="project" value="UniProtKB-KW"/>
</dbReference>
<feature type="domain" description="CCHC-type" evidence="2">
    <location>
        <begin position="81"/>
        <end position="94"/>
    </location>
</feature>
<keyword evidence="1" id="KW-0863">Zinc-finger</keyword>
<dbReference type="GO" id="GO:0003676">
    <property type="term" value="F:nucleic acid binding"/>
    <property type="evidence" value="ECO:0007669"/>
    <property type="project" value="InterPro"/>
</dbReference>
<evidence type="ECO:0000256" key="1">
    <source>
        <dbReference type="PROSITE-ProRule" id="PRU00047"/>
    </source>
</evidence>
<dbReference type="AlphaFoldDB" id="A0A8S2XL32"/>
<gene>
    <name evidence="3" type="ORF">SRO942_LOCUS45002</name>
</gene>
<protein>
    <recommendedName>
        <fullName evidence="2">CCHC-type domain-containing protein</fullName>
    </recommendedName>
</protein>
<sequence length="372" mass="43266">MKFVDNNISLEEVKEGLNEQYSSLYTIENMVGTMNEKARHIRFDMRSTDEYEAILNKGKFLLAGRIFDVDEFLPSPKLLICSRCNYPGHMKKNCNSQIDICRRCGEDRNNGVNHQECIVCCTHCGQDHEMTSFRCAYVMGFRDELLRKLKSDSRQLPPNVQLFLPLKYRDQGLKTLRSSLKKSMPDKRVQQHQVFNRNDQNMWPLLNSNSNSSQTFHQIQSCSVANEIKVLQSEFEKIKSGNMTEILKLKQDHAKQVQATTQHIQLFNLQNKIQTEAITDVYTTVCEVMPPIIQTMQLFHRILEKQNANVHVNEHERQDNNRILAETLITINTLSDRLQLANDHHQKLQTLMTKHSELLIQGLSYLDQQLNE</sequence>
<evidence type="ECO:0000259" key="2">
    <source>
        <dbReference type="PROSITE" id="PS50158"/>
    </source>
</evidence>
<reference evidence="3" key="1">
    <citation type="submission" date="2021-02" db="EMBL/GenBank/DDBJ databases">
        <authorList>
            <person name="Nowell W R."/>
        </authorList>
    </citation>
    <scope>NUCLEOTIDE SEQUENCE</scope>
</reference>
<organism evidence="3 4">
    <name type="scientific">Didymodactylos carnosus</name>
    <dbReference type="NCBI Taxonomy" id="1234261"/>
    <lineage>
        <taxon>Eukaryota</taxon>
        <taxon>Metazoa</taxon>
        <taxon>Spiralia</taxon>
        <taxon>Gnathifera</taxon>
        <taxon>Rotifera</taxon>
        <taxon>Eurotatoria</taxon>
        <taxon>Bdelloidea</taxon>
        <taxon>Philodinida</taxon>
        <taxon>Philodinidae</taxon>
        <taxon>Didymodactylos</taxon>
    </lineage>
</organism>
<proteinExistence type="predicted"/>
<dbReference type="Proteomes" id="UP000681722">
    <property type="component" value="Unassembled WGS sequence"/>
</dbReference>
<dbReference type="PROSITE" id="PS50158">
    <property type="entry name" value="ZF_CCHC"/>
    <property type="match status" value="1"/>
</dbReference>
<name>A0A8S2XL32_9BILA</name>
<keyword evidence="1" id="KW-0479">Metal-binding</keyword>
<evidence type="ECO:0000313" key="4">
    <source>
        <dbReference type="Proteomes" id="UP000681722"/>
    </source>
</evidence>
<evidence type="ECO:0000313" key="3">
    <source>
        <dbReference type="EMBL" id="CAF4504525.1"/>
    </source>
</evidence>
<dbReference type="InterPro" id="IPR001878">
    <property type="entry name" value="Znf_CCHC"/>
</dbReference>
<keyword evidence="1" id="KW-0862">Zinc</keyword>